<proteinExistence type="predicted"/>
<gene>
    <name evidence="7" type="ORF">SPAPADRAFT_62344</name>
</gene>
<evidence type="ECO:0000313" key="7">
    <source>
        <dbReference type="EMBL" id="EGW31750.1"/>
    </source>
</evidence>
<dbReference type="Gene3D" id="3.40.30.10">
    <property type="entry name" value="Glutaredoxin"/>
    <property type="match status" value="1"/>
</dbReference>
<feature type="signal peptide" evidence="6">
    <location>
        <begin position="1"/>
        <end position="21"/>
    </location>
</feature>
<keyword evidence="4 5" id="KW-0472">Membrane</keyword>
<evidence type="ECO:0000256" key="4">
    <source>
        <dbReference type="ARBA" id="ARBA00023136"/>
    </source>
</evidence>
<feature type="transmembrane region" description="Helical" evidence="5">
    <location>
        <begin position="307"/>
        <end position="326"/>
    </location>
</feature>
<dbReference type="AlphaFoldDB" id="G3ARE3"/>
<accession>G3ARE3</accession>
<dbReference type="OrthoDB" id="67566at2759"/>
<organism evidence="8">
    <name type="scientific">Spathaspora passalidarum (strain NRRL Y-27907 / 11-Y1)</name>
    <dbReference type="NCBI Taxonomy" id="619300"/>
    <lineage>
        <taxon>Eukaryota</taxon>
        <taxon>Fungi</taxon>
        <taxon>Dikarya</taxon>
        <taxon>Ascomycota</taxon>
        <taxon>Saccharomycotina</taxon>
        <taxon>Pichiomycetes</taxon>
        <taxon>Debaryomycetaceae</taxon>
        <taxon>Spathaspora</taxon>
    </lineage>
</organism>
<evidence type="ECO:0000256" key="5">
    <source>
        <dbReference type="SAM" id="Phobius"/>
    </source>
</evidence>
<dbReference type="EMBL" id="GL996503">
    <property type="protein sequence ID" value="EGW31750.1"/>
    <property type="molecule type" value="Genomic_DNA"/>
</dbReference>
<keyword evidence="8" id="KW-1185">Reference proteome</keyword>
<dbReference type="HOGENOM" id="CLU_052855_2_0_1"/>
<dbReference type="GO" id="GO:0018279">
    <property type="term" value="P:protein N-linked glycosylation via asparagine"/>
    <property type="evidence" value="ECO:0007669"/>
    <property type="project" value="TreeGrafter"/>
</dbReference>
<dbReference type="KEGG" id="spaa:SPAPADRAFT_62344"/>
<dbReference type="Pfam" id="PF04756">
    <property type="entry name" value="OST3_OST6"/>
    <property type="match status" value="1"/>
</dbReference>
<evidence type="ECO:0008006" key="9">
    <source>
        <dbReference type="Google" id="ProtNLM"/>
    </source>
</evidence>
<feature type="transmembrane region" description="Helical" evidence="5">
    <location>
        <begin position="266"/>
        <end position="286"/>
    </location>
</feature>
<dbReference type="InParanoid" id="G3ARE3"/>
<feature type="transmembrane region" description="Helical" evidence="5">
    <location>
        <begin position="216"/>
        <end position="236"/>
    </location>
</feature>
<keyword evidence="2 5" id="KW-0812">Transmembrane</keyword>
<sequence length="340" mass="38374">MKLINIVVSWLLWAQLSLCFSQESIHLTELSHASDDFIIEVTDGDLSLIDGPRDYFTVLIFTSTDIAHGCQPCEEARDIISRVSKSWFADYAESNYLAFINIDLINKPNMNIFQVLGLQTIPHIWLIPPNHSVEYGNPYKILQEGHFDFRVPKANKDEQILAFAQFLSENTQRSILVRTEEPIAKFLKTFLLTLSFILLIKKKGPSIITSTRKKTVTAWFFIGLLLFCIGGYQFTIQQGVPFIARNDKGGIIFVSGGMSYQFGIEVFVSGANYAALAISLVSLVYIGQYKVTDTSVIKNDYVKTALILVNTGVQYLLVSCLTSLILRKDSNYPYPFTKLF</sequence>
<dbReference type="GeneID" id="18874282"/>
<comment type="subcellular location">
    <subcellularLocation>
        <location evidence="1">Membrane</location>
        <topology evidence="1">Multi-pass membrane protein</topology>
    </subcellularLocation>
</comment>
<dbReference type="Proteomes" id="UP000000709">
    <property type="component" value="Unassembled WGS sequence"/>
</dbReference>
<evidence type="ECO:0000256" key="6">
    <source>
        <dbReference type="SAM" id="SignalP"/>
    </source>
</evidence>
<dbReference type="PANTHER" id="PTHR12692:SF3">
    <property type="entry name" value="DOLICHYL-DIPHOSPHOOLIGOSACCHARIDE--PROTEIN GLYCOSYLTRANSFERASE SUBUNIT OST6"/>
    <property type="match status" value="1"/>
</dbReference>
<dbReference type="FunCoup" id="G3ARE3">
    <property type="interactions" value="133"/>
</dbReference>
<dbReference type="RefSeq" id="XP_007376528.1">
    <property type="nucleotide sequence ID" value="XM_007376466.1"/>
</dbReference>
<dbReference type="STRING" id="619300.G3ARE3"/>
<evidence type="ECO:0000313" key="8">
    <source>
        <dbReference type="Proteomes" id="UP000000709"/>
    </source>
</evidence>
<dbReference type="PANTHER" id="PTHR12692">
    <property type="entry name" value="DOLICHYL-DIPHOSPHOOLIGOSACCHARIDE--PROTEIN GLYCOSYLTRANSFERASE-RELATED"/>
    <property type="match status" value="1"/>
</dbReference>
<keyword evidence="3 5" id="KW-1133">Transmembrane helix</keyword>
<dbReference type="InterPro" id="IPR021149">
    <property type="entry name" value="OligosaccharylTrfase_OST3/OST6"/>
</dbReference>
<dbReference type="eggNOG" id="KOG2603">
    <property type="taxonomic scope" value="Eukaryota"/>
</dbReference>
<reference evidence="7 8" key="1">
    <citation type="journal article" date="2011" name="Proc. Natl. Acad. Sci. U.S.A.">
        <title>Comparative genomics of xylose-fermenting fungi for enhanced biofuel production.</title>
        <authorList>
            <person name="Wohlbach D.J."/>
            <person name="Kuo A."/>
            <person name="Sato T.K."/>
            <person name="Potts K.M."/>
            <person name="Salamov A.A."/>
            <person name="LaButti K.M."/>
            <person name="Sun H."/>
            <person name="Clum A."/>
            <person name="Pangilinan J.L."/>
            <person name="Lindquist E.A."/>
            <person name="Lucas S."/>
            <person name="Lapidus A."/>
            <person name="Jin M."/>
            <person name="Gunawan C."/>
            <person name="Balan V."/>
            <person name="Dale B.E."/>
            <person name="Jeffries T.W."/>
            <person name="Zinkel R."/>
            <person name="Barry K.W."/>
            <person name="Grigoriev I.V."/>
            <person name="Gasch A.P."/>
        </authorList>
    </citation>
    <scope>NUCLEOTIDE SEQUENCE [LARGE SCALE GENOMIC DNA]</scope>
    <source>
        <strain evidence="8">NRRL Y-27907 / 11-Y1</strain>
    </source>
</reference>
<evidence type="ECO:0000256" key="3">
    <source>
        <dbReference type="ARBA" id="ARBA00022989"/>
    </source>
</evidence>
<dbReference type="GO" id="GO:0008250">
    <property type="term" value="C:oligosaccharyltransferase complex"/>
    <property type="evidence" value="ECO:0007669"/>
    <property type="project" value="TreeGrafter"/>
</dbReference>
<evidence type="ECO:0000256" key="1">
    <source>
        <dbReference type="ARBA" id="ARBA00004141"/>
    </source>
</evidence>
<keyword evidence="6" id="KW-0732">Signal</keyword>
<dbReference type="OMA" id="WQFGIEI"/>
<name>G3ARE3_SPAPN</name>
<protein>
    <recommendedName>
        <fullName evidence="9">Thioredoxin domain-containing protein</fullName>
    </recommendedName>
</protein>
<evidence type="ECO:0000256" key="2">
    <source>
        <dbReference type="ARBA" id="ARBA00022692"/>
    </source>
</evidence>
<feature type="chain" id="PRO_5003442327" description="Thioredoxin domain-containing protein" evidence="6">
    <location>
        <begin position="22"/>
        <end position="340"/>
    </location>
</feature>